<reference evidence="1" key="1">
    <citation type="submission" date="2017-08" db="EMBL/GenBank/DDBJ databases">
        <authorList>
            <person name="Imhoff J.F."/>
            <person name="Rahn T."/>
            <person name="Kuenzel S."/>
            <person name="Neulinger S.C."/>
        </authorList>
    </citation>
    <scope>NUCLEOTIDE SEQUENCE</scope>
    <source>
        <strain evidence="1">DSM 11080</strain>
    </source>
</reference>
<accession>A0AAJ0U8S1</accession>
<keyword evidence="2" id="KW-1185">Reference proteome</keyword>
<dbReference type="EMBL" id="NRSJ01000102">
    <property type="protein sequence ID" value="MBK1707423.1"/>
    <property type="molecule type" value="Genomic_DNA"/>
</dbReference>
<evidence type="ECO:0000313" key="1">
    <source>
        <dbReference type="EMBL" id="MBK1707423.1"/>
    </source>
</evidence>
<evidence type="ECO:0000313" key="2">
    <source>
        <dbReference type="Proteomes" id="UP001296776"/>
    </source>
</evidence>
<comment type="caution">
    <text evidence="1">The sequence shown here is derived from an EMBL/GenBank/DDBJ whole genome shotgun (WGS) entry which is preliminary data.</text>
</comment>
<evidence type="ECO:0008006" key="3">
    <source>
        <dbReference type="Google" id="ProtNLM"/>
    </source>
</evidence>
<reference evidence="1" key="2">
    <citation type="journal article" date="2020" name="Microorganisms">
        <title>Osmotic Adaptation and Compatible Solute Biosynthesis of Phototrophic Bacteria as Revealed from Genome Analyses.</title>
        <authorList>
            <person name="Imhoff J.F."/>
            <person name="Rahn T."/>
            <person name="Kunzel S."/>
            <person name="Keller A."/>
            <person name="Neulinger S.C."/>
        </authorList>
    </citation>
    <scope>NUCLEOTIDE SEQUENCE</scope>
    <source>
        <strain evidence="1">DSM 11080</strain>
    </source>
</reference>
<proteinExistence type="predicted"/>
<dbReference type="Proteomes" id="UP001296776">
    <property type="component" value="Unassembled WGS sequence"/>
</dbReference>
<organism evidence="1 2">
    <name type="scientific">Halochromatium glycolicum</name>
    <dbReference type="NCBI Taxonomy" id="85075"/>
    <lineage>
        <taxon>Bacteria</taxon>
        <taxon>Pseudomonadati</taxon>
        <taxon>Pseudomonadota</taxon>
        <taxon>Gammaproteobacteria</taxon>
        <taxon>Chromatiales</taxon>
        <taxon>Chromatiaceae</taxon>
        <taxon>Halochromatium</taxon>
    </lineage>
</organism>
<dbReference type="AlphaFoldDB" id="A0AAJ0U8S1"/>
<protein>
    <recommendedName>
        <fullName evidence="3">DUF4351 domain-containing protein</fullName>
    </recommendedName>
</protein>
<sequence>MRPEIFNAGLRVLSAAISEDGGNCCKYLDFVDIYAHLSEEERMIYQQEHAPEAAAISGFAERFLRQGEARLLRHLLVKRFGEPSDSIQQRIAAADAETLALWFDRALEARALEDIFFD</sequence>
<gene>
    <name evidence="1" type="ORF">CKO40_23555</name>
</gene>
<name>A0AAJ0U8S1_9GAMM</name>